<keyword evidence="3" id="KW-1185">Reference proteome</keyword>
<accession>A0A1N7KGG9</accession>
<gene>
    <name evidence="2" type="ORF">SAMN05421761_10259</name>
</gene>
<reference evidence="3" key="1">
    <citation type="submission" date="2017-01" db="EMBL/GenBank/DDBJ databases">
        <authorList>
            <person name="Varghese N."/>
            <person name="Submissions S."/>
        </authorList>
    </citation>
    <scope>NUCLEOTIDE SEQUENCE [LARGE SCALE GENOMIC DNA]</scope>
    <source>
        <strain evidence="3">DSM 46698</strain>
    </source>
</reference>
<feature type="signal peptide" evidence="1">
    <location>
        <begin position="1"/>
        <end position="26"/>
    </location>
</feature>
<evidence type="ECO:0008006" key="4">
    <source>
        <dbReference type="Google" id="ProtNLM"/>
    </source>
</evidence>
<organism evidence="2 3">
    <name type="scientific">Belliella pelovolcani</name>
    <dbReference type="NCBI Taxonomy" id="529505"/>
    <lineage>
        <taxon>Bacteria</taxon>
        <taxon>Pseudomonadati</taxon>
        <taxon>Bacteroidota</taxon>
        <taxon>Cytophagia</taxon>
        <taxon>Cytophagales</taxon>
        <taxon>Cyclobacteriaceae</taxon>
        <taxon>Belliella</taxon>
    </lineage>
</organism>
<dbReference type="PROSITE" id="PS51257">
    <property type="entry name" value="PROKAR_LIPOPROTEIN"/>
    <property type="match status" value="1"/>
</dbReference>
<keyword evidence="1" id="KW-0732">Signal</keyword>
<evidence type="ECO:0000313" key="3">
    <source>
        <dbReference type="Proteomes" id="UP000186026"/>
    </source>
</evidence>
<sequence>MKNTFTNYFKATLWSVALVFGMMACAQMEDLTPNSLDAEVAALMDGSNPFARMSGDPAVAPVFWNQGPGGNATCDDAASTFEGVDGFEMSSGRNNYEDGQFVNEWPEGLTVQVIDGKVYWEYIAPEGFCLENMSVIVKGGPAANIYNYESGIYHDGGLVAPVVVTPGRGKNKATSSPAGLSNLTFCFNLTDAPEAPVVEESEIVACFDPEGEIGVGSLTATATVQDGATLVWYNEDGDMVTDPSISEIGTAIFYAEAQFFNGCVSSERTAVTLTLEDCSDTDVNENCTRDTAFAGTLGDLLDNRGWFYLMSLDGDGSATGTLFAGRTKEAGTVTINTVGGKVVVSVVLKEGFSLQSGENWYVHGYDEEPKFRPVGGRQGDAKAYAKGNATSAPFTVELDKNGASIFAVHVNVQECKPASN</sequence>
<dbReference type="Proteomes" id="UP000186026">
    <property type="component" value="Unassembled WGS sequence"/>
</dbReference>
<feature type="chain" id="PRO_5013020908" description="Ig-like domain-containing protein" evidence="1">
    <location>
        <begin position="27"/>
        <end position="420"/>
    </location>
</feature>
<protein>
    <recommendedName>
        <fullName evidence="4">Ig-like domain-containing protein</fullName>
    </recommendedName>
</protein>
<dbReference type="AlphaFoldDB" id="A0A1N7KGG9"/>
<evidence type="ECO:0000313" key="2">
    <source>
        <dbReference type="EMBL" id="SIS60701.1"/>
    </source>
</evidence>
<dbReference type="EMBL" id="FTOP01000002">
    <property type="protein sequence ID" value="SIS60701.1"/>
    <property type="molecule type" value="Genomic_DNA"/>
</dbReference>
<evidence type="ECO:0000256" key="1">
    <source>
        <dbReference type="SAM" id="SignalP"/>
    </source>
</evidence>
<proteinExistence type="predicted"/>
<name>A0A1N7KGG9_9BACT</name>